<feature type="transmembrane region" description="Helical" evidence="2">
    <location>
        <begin position="452"/>
        <end position="473"/>
    </location>
</feature>
<keyword evidence="4" id="KW-1185">Reference proteome</keyword>
<proteinExistence type="predicted"/>
<feature type="transmembrane region" description="Helical" evidence="2">
    <location>
        <begin position="506"/>
        <end position="526"/>
    </location>
</feature>
<dbReference type="RefSeq" id="XP_064660460.1">
    <property type="nucleotide sequence ID" value="XM_064801830.1"/>
</dbReference>
<dbReference type="Proteomes" id="UP001337655">
    <property type="component" value="Unassembled WGS sequence"/>
</dbReference>
<feature type="region of interest" description="Disordered" evidence="1">
    <location>
        <begin position="301"/>
        <end position="356"/>
    </location>
</feature>
<feature type="compositionally biased region" description="Low complexity" evidence="1">
    <location>
        <begin position="345"/>
        <end position="356"/>
    </location>
</feature>
<dbReference type="EMBL" id="JAVRRT010000006">
    <property type="protein sequence ID" value="KAK5171432.1"/>
    <property type="molecule type" value="Genomic_DNA"/>
</dbReference>
<accession>A0AAV9PGJ1</accession>
<dbReference type="AlphaFoldDB" id="A0AAV9PGJ1"/>
<dbReference type="GeneID" id="89925922"/>
<dbReference type="InterPro" id="IPR022025">
    <property type="entry name" value="Amidoligase_2"/>
</dbReference>
<organism evidence="3 4">
    <name type="scientific">Saxophila tyrrhenica</name>
    <dbReference type="NCBI Taxonomy" id="1690608"/>
    <lineage>
        <taxon>Eukaryota</taxon>
        <taxon>Fungi</taxon>
        <taxon>Dikarya</taxon>
        <taxon>Ascomycota</taxon>
        <taxon>Pezizomycotina</taxon>
        <taxon>Dothideomycetes</taxon>
        <taxon>Dothideomycetidae</taxon>
        <taxon>Mycosphaerellales</taxon>
        <taxon>Extremaceae</taxon>
        <taxon>Saxophila</taxon>
    </lineage>
</organism>
<dbReference type="PANTHER" id="PTHR36847">
    <property type="entry name" value="AMIDOLIGASE ENZYME"/>
    <property type="match status" value="1"/>
</dbReference>
<keyword evidence="2" id="KW-1133">Transmembrane helix</keyword>
<dbReference type="Pfam" id="PF12224">
    <property type="entry name" value="Amidoligase_2"/>
    <property type="match status" value="1"/>
</dbReference>
<sequence>MEDHYSFGIEIEMIAKPKQAGSLSRPQTYYVQFASALRLRGINARADDLSSSYRKRTEEYTRGWWITKDGSISHTGSAIALGAVSPILFTSKDWEAEIDGLWKAQLEVFRMPEKATECGSHVHISPGTARIWTDEQPRNIAVGVARYEEYLAEMLPVARRDNSYCLKNTASSTRLRDLCSHDYSGSALLAAAKDCSRSELIQLMQTDRKVVWNFKPAATGGIGTIEFRGGRHLRGPVRTKRWIAFAVSFTHFLLEAKACTRGRFPPIYSTHDLYNRIRSSATDLALRKYLPLDYNVLNETKRTPQPVRHDLPPFSFPPPAYPREPPPAYTAGRDRGERSESVPAYSRPSCSRPSYSRPHFSSSDLDEWGPWPFNIAYCVLRLLQFVLGLTVAGIYGHAIEVEDGVNIRFGFAEVVAIPSMLTALGCGLYCLYEFHDVWTRNAKRRQWMLELFLAYVQALASHHPCAVLVGNLLTSSTRALWLVLFICSAALDLPDERNQPTLAHTVWLIFVNLLLWLVSAGSSWLIHRHSD</sequence>
<feature type="compositionally biased region" description="Pro residues" evidence="1">
    <location>
        <begin position="314"/>
        <end position="328"/>
    </location>
</feature>
<keyword evidence="2" id="KW-0812">Transmembrane</keyword>
<protein>
    <submittedName>
        <fullName evidence="3">Uncharacterized protein</fullName>
    </submittedName>
</protein>
<feature type="transmembrane region" description="Helical" evidence="2">
    <location>
        <begin position="407"/>
        <end position="431"/>
    </location>
</feature>
<feature type="compositionally biased region" description="Basic and acidic residues" evidence="1">
    <location>
        <begin position="301"/>
        <end position="311"/>
    </location>
</feature>
<feature type="transmembrane region" description="Helical" evidence="2">
    <location>
        <begin position="375"/>
        <end position="395"/>
    </location>
</feature>
<gene>
    <name evidence="3" type="ORF">LTR77_004576</name>
</gene>
<evidence type="ECO:0000313" key="3">
    <source>
        <dbReference type="EMBL" id="KAK5171432.1"/>
    </source>
</evidence>
<dbReference type="PANTHER" id="PTHR36847:SF1">
    <property type="entry name" value="AMIDOLIGASE ENZYME"/>
    <property type="match status" value="1"/>
</dbReference>
<evidence type="ECO:0000256" key="2">
    <source>
        <dbReference type="SAM" id="Phobius"/>
    </source>
</evidence>
<evidence type="ECO:0000313" key="4">
    <source>
        <dbReference type="Proteomes" id="UP001337655"/>
    </source>
</evidence>
<evidence type="ECO:0000256" key="1">
    <source>
        <dbReference type="SAM" id="MobiDB-lite"/>
    </source>
</evidence>
<name>A0AAV9PGJ1_9PEZI</name>
<comment type="caution">
    <text evidence="3">The sequence shown here is derived from an EMBL/GenBank/DDBJ whole genome shotgun (WGS) entry which is preliminary data.</text>
</comment>
<keyword evidence="2" id="KW-0472">Membrane</keyword>
<reference evidence="3 4" key="1">
    <citation type="submission" date="2023-08" db="EMBL/GenBank/DDBJ databases">
        <title>Black Yeasts Isolated from many extreme environments.</title>
        <authorList>
            <person name="Coleine C."/>
            <person name="Stajich J.E."/>
            <person name="Selbmann L."/>
        </authorList>
    </citation>
    <scope>NUCLEOTIDE SEQUENCE [LARGE SCALE GENOMIC DNA]</scope>
    <source>
        <strain evidence="3 4">CCFEE 5935</strain>
    </source>
</reference>